<evidence type="ECO:0000313" key="3">
    <source>
        <dbReference type="Proteomes" id="UP000789901"/>
    </source>
</evidence>
<gene>
    <name evidence="2" type="ORF">GMARGA_LOCUS18829</name>
</gene>
<comment type="caution">
    <text evidence="2">The sequence shown here is derived from an EMBL/GenBank/DDBJ whole genome shotgun (WGS) entry which is preliminary data.</text>
</comment>
<keyword evidence="3" id="KW-1185">Reference proteome</keyword>
<feature type="coiled-coil region" evidence="1">
    <location>
        <begin position="54"/>
        <end position="116"/>
    </location>
</feature>
<name>A0ABN7VJA0_GIGMA</name>
<dbReference type="SUPFAM" id="SSF103657">
    <property type="entry name" value="BAR/IMD domain-like"/>
    <property type="match status" value="1"/>
</dbReference>
<organism evidence="2 3">
    <name type="scientific">Gigaspora margarita</name>
    <dbReference type="NCBI Taxonomy" id="4874"/>
    <lineage>
        <taxon>Eukaryota</taxon>
        <taxon>Fungi</taxon>
        <taxon>Fungi incertae sedis</taxon>
        <taxon>Mucoromycota</taxon>
        <taxon>Glomeromycotina</taxon>
        <taxon>Glomeromycetes</taxon>
        <taxon>Diversisporales</taxon>
        <taxon>Gigasporaceae</taxon>
        <taxon>Gigaspora</taxon>
    </lineage>
</organism>
<protein>
    <submittedName>
        <fullName evidence="2">2471_t:CDS:1</fullName>
    </submittedName>
</protein>
<dbReference type="InterPro" id="IPR027267">
    <property type="entry name" value="AH/BAR_dom_sf"/>
</dbReference>
<evidence type="ECO:0000256" key="1">
    <source>
        <dbReference type="SAM" id="Coils"/>
    </source>
</evidence>
<keyword evidence="1" id="KW-0175">Coiled coil</keyword>
<evidence type="ECO:0000313" key="2">
    <source>
        <dbReference type="EMBL" id="CAG8773733.1"/>
    </source>
</evidence>
<sequence>MPQKNAKASRLDRVLCSQTSTPGEIWDTFTDYMKSTTEFHKHRLNRGEISEKEFKETINTINKLEIKVKRLISQYLRLEKRNKFLETEYELLKTENKRLFSENETLQIEKDQYKAAVKHSVEVATRSENTYKNEIHNYKEAIQDIYYQIDNLDNFILCTNEIPGFQNLSVINELPVCYSNFEEAINHSELRIHEIDDTGNIINSEPSLHYSHLFYD</sequence>
<dbReference type="EMBL" id="CAJVQB010015296">
    <property type="protein sequence ID" value="CAG8773733.1"/>
    <property type="molecule type" value="Genomic_DNA"/>
</dbReference>
<dbReference type="Proteomes" id="UP000789901">
    <property type="component" value="Unassembled WGS sequence"/>
</dbReference>
<proteinExistence type="predicted"/>
<accession>A0ABN7VJA0</accession>
<reference evidence="2 3" key="1">
    <citation type="submission" date="2021-06" db="EMBL/GenBank/DDBJ databases">
        <authorList>
            <person name="Kallberg Y."/>
            <person name="Tangrot J."/>
            <person name="Rosling A."/>
        </authorList>
    </citation>
    <scope>NUCLEOTIDE SEQUENCE [LARGE SCALE GENOMIC DNA]</scope>
    <source>
        <strain evidence="2 3">120-4 pot B 10/14</strain>
    </source>
</reference>